<evidence type="ECO:0000256" key="6">
    <source>
        <dbReference type="ARBA" id="ARBA00023136"/>
    </source>
</evidence>
<name>A0A021VYR2_9CELL</name>
<feature type="transmembrane region" description="Helical" evidence="7">
    <location>
        <begin position="164"/>
        <end position="184"/>
    </location>
</feature>
<dbReference type="OrthoDB" id="5405318at2"/>
<protein>
    <submittedName>
        <fullName evidence="8">Membrane protein</fullName>
    </submittedName>
</protein>
<feature type="transmembrane region" description="Helical" evidence="7">
    <location>
        <begin position="6"/>
        <end position="22"/>
    </location>
</feature>
<feature type="transmembrane region" description="Helical" evidence="7">
    <location>
        <begin position="289"/>
        <end position="308"/>
    </location>
</feature>
<dbReference type="GO" id="GO:0055085">
    <property type="term" value="P:transmembrane transport"/>
    <property type="evidence" value="ECO:0007669"/>
    <property type="project" value="InterPro"/>
</dbReference>
<evidence type="ECO:0000256" key="1">
    <source>
        <dbReference type="ARBA" id="ARBA00004141"/>
    </source>
</evidence>
<keyword evidence="4 7" id="KW-0812">Transmembrane</keyword>
<evidence type="ECO:0000256" key="4">
    <source>
        <dbReference type="ARBA" id="ARBA00022692"/>
    </source>
</evidence>
<feature type="transmembrane region" description="Helical" evidence="7">
    <location>
        <begin position="256"/>
        <end position="277"/>
    </location>
</feature>
<dbReference type="RefSeq" id="WP_034224027.1">
    <property type="nucleotide sequence ID" value="NZ_AXCW01000041.1"/>
</dbReference>
<feature type="transmembrane region" description="Helical" evidence="7">
    <location>
        <begin position="228"/>
        <end position="250"/>
    </location>
</feature>
<evidence type="ECO:0000256" key="7">
    <source>
        <dbReference type="SAM" id="Phobius"/>
    </source>
</evidence>
<feature type="transmembrane region" description="Helical" evidence="7">
    <location>
        <begin position="123"/>
        <end position="143"/>
    </location>
</feature>
<dbReference type="PANTHER" id="PTHR36838:SF1">
    <property type="entry name" value="SLR1864 PROTEIN"/>
    <property type="match status" value="1"/>
</dbReference>
<dbReference type="PANTHER" id="PTHR36838">
    <property type="entry name" value="AUXIN EFFLUX CARRIER FAMILY PROTEIN"/>
    <property type="match status" value="1"/>
</dbReference>
<keyword evidence="9" id="KW-1185">Reference proteome</keyword>
<feature type="transmembrane region" description="Helical" evidence="7">
    <location>
        <begin position="94"/>
        <end position="117"/>
    </location>
</feature>
<feature type="transmembrane region" description="Helical" evidence="7">
    <location>
        <begin position="196"/>
        <end position="216"/>
    </location>
</feature>
<comment type="caution">
    <text evidence="8">The sequence shown here is derived from an EMBL/GenBank/DDBJ whole genome shotgun (WGS) entry which is preliminary data.</text>
</comment>
<feature type="transmembrane region" description="Helical" evidence="7">
    <location>
        <begin position="34"/>
        <end position="53"/>
    </location>
</feature>
<sequence>MTGVLAALGVIAAIATAGWVLGRLGALGPDADGVLARVVFVVAAPALLLVTIAHTDLHVLLSRTALVTAASTAVVALTAAAVLRGVWRRPVDEAVLGTLSASYLNAAHLGIPLAVYLLGDAVAVVPTLLFQQLVLAPIGFSVLEASRARVPGAPSVGRAVVGRTLRNPIIVASLTGLLLAALPWELPELVYEPFRLVGAAAAPLALLAFGLSLSARRVAGHRLWSRDLVLVAGLRSLAHPALAFGLGTAVGLEGGALLAVTTMAALPTAQNVLMYALHYGAGRRLARDAGLVTTLLAVPAVLVVAAALG</sequence>
<dbReference type="InterPro" id="IPR004776">
    <property type="entry name" value="Mem_transp_PIN-like"/>
</dbReference>
<evidence type="ECO:0000256" key="5">
    <source>
        <dbReference type="ARBA" id="ARBA00022989"/>
    </source>
</evidence>
<gene>
    <name evidence="8" type="ORF">N866_14195</name>
</gene>
<feature type="transmembrane region" description="Helical" evidence="7">
    <location>
        <begin position="65"/>
        <end position="87"/>
    </location>
</feature>
<dbReference type="Proteomes" id="UP000019753">
    <property type="component" value="Unassembled WGS sequence"/>
</dbReference>
<evidence type="ECO:0000313" key="8">
    <source>
        <dbReference type="EMBL" id="EYR64212.1"/>
    </source>
</evidence>
<keyword evidence="5 7" id="KW-1133">Transmembrane helix</keyword>
<comment type="subcellular location">
    <subcellularLocation>
        <location evidence="1">Membrane</location>
        <topology evidence="1">Multi-pass membrane protein</topology>
    </subcellularLocation>
</comment>
<dbReference type="AlphaFoldDB" id="A0A021VYR2"/>
<keyword evidence="3" id="KW-1003">Cell membrane</keyword>
<organism evidence="8 9">
    <name type="scientific">Actinotalea ferrariae CF5-4</name>
    <dbReference type="NCBI Taxonomy" id="948458"/>
    <lineage>
        <taxon>Bacteria</taxon>
        <taxon>Bacillati</taxon>
        <taxon>Actinomycetota</taxon>
        <taxon>Actinomycetes</taxon>
        <taxon>Micrococcales</taxon>
        <taxon>Cellulomonadaceae</taxon>
        <taxon>Actinotalea</taxon>
    </lineage>
</organism>
<evidence type="ECO:0000313" key="9">
    <source>
        <dbReference type="Proteomes" id="UP000019753"/>
    </source>
</evidence>
<evidence type="ECO:0000256" key="3">
    <source>
        <dbReference type="ARBA" id="ARBA00022475"/>
    </source>
</evidence>
<proteinExistence type="predicted"/>
<reference evidence="8 9" key="1">
    <citation type="submission" date="2014-01" db="EMBL/GenBank/DDBJ databases">
        <title>Actinotalea ferrariae CF5-4.</title>
        <authorList>
            <person name="Chen F."/>
            <person name="Li Y."/>
            <person name="Wang G."/>
        </authorList>
    </citation>
    <scope>NUCLEOTIDE SEQUENCE [LARGE SCALE GENOMIC DNA]</scope>
    <source>
        <strain evidence="8 9">CF5-4</strain>
    </source>
</reference>
<evidence type="ECO:0000256" key="2">
    <source>
        <dbReference type="ARBA" id="ARBA00022448"/>
    </source>
</evidence>
<keyword evidence="6 7" id="KW-0472">Membrane</keyword>
<accession>A0A021VYR2</accession>
<keyword evidence="2" id="KW-0813">Transport</keyword>
<dbReference type="GO" id="GO:0016020">
    <property type="term" value="C:membrane"/>
    <property type="evidence" value="ECO:0007669"/>
    <property type="project" value="UniProtKB-SubCell"/>
</dbReference>
<dbReference type="Pfam" id="PF03547">
    <property type="entry name" value="Mem_trans"/>
    <property type="match status" value="2"/>
</dbReference>
<dbReference type="EMBL" id="AXCW01000041">
    <property type="protein sequence ID" value="EYR64212.1"/>
    <property type="molecule type" value="Genomic_DNA"/>
</dbReference>